<comment type="caution">
    <text evidence="3">The sequence shown here is derived from an EMBL/GenBank/DDBJ whole genome shotgun (WGS) entry which is preliminary data.</text>
</comment>
<keyword evidence="3" id="KW-0282">Flagellum</keyword>
<keyword evidence="2" id="KW-0175">Coiled coil</keyword>
<sequence>MCYIEKIIQLLEEEYKVFNRILNLSSEKTKYIVENNLSGVLEVTSQENKETEIINKLEEERQKILDTMAKEKNMAISTLDDLAFIATSDELKKINDLKEKLGEIISRLKKANELNASLVSSALEYIDFMTNVISSYFSDDTTYHKDGQTSAQKKSLFDVKL</sequence>
<dbReference type="EMBL" id="DRUZ01000082">
    <property type="protein sequence ID" value="HHS02200.1"/>
    <property type="molecule type" value="Genomic_DNA"/>
</dbReference>
<reference evidence="3" key="1">
    <citation type="journal article" date="2020" name="mSystems">
        <title>Genome- and Community-Level Interaction Insights into Carbon Utilization and Element Cycling Functions of Hydrothermarchaeota in Hydrothermal Sediment.</title>
        <authorList>
            <person name="Zhou Z."/>
            <person name="Liu Y."/>
            <person name="Xu W."/>
            <person name="Pan J."/>
            <person name="Luo Z.H."/>
            <person name="Li M."/>
        </authorList>
    </citation>
    <scope>NUCLEOTIDE SEQUENCE [LARGE SCALE GENOMIC DNA]</scope>
    <source>
        <strain evidence="3">SpSt-102</strain>
    </source>
</reference>
<proteinExistence type="predicted"/>
<feature type="coiled-coil region" evidence="2">
    <location>
        <begin position="54"/>
        <end position="114"/>
    </location>
</feature>
<dbReference type="InterPro" id="IPR007809">
    <property type="entry name" value="FlgN-like"/>
</dbReference>
<dbReference type="Pfam" id="PF05130">
    <property type="entry name" value="FlgN"/>
    <property type="match status" value="1"/>
</dbReference>
<keyword evidence="3" id="KW-0969">Cilium</keyword>
<keyword evidence="3" id="KW-0966">Cell projection</keyword>
<gene>
    <name evidence="3" type="ORF">ENL71_06845</name>
</gene>
<dbReference type="InterPro" id="IPR036679">
    <property type="entry name" value="FlgN-like_sf"/>
</dbReference>
<evidence type="ECO:0000256" key="2">
    <source>
        <dbReference type="SAM" id="Coils"/>
    </source>
</evidence>
<dbReference type="SUPFAM" id="SSF140566">
    <property type="entry name" value="FlgN-like"/>
    <property type="match status" value="1"/>
</dbReference>
<dbReference type="AlphaFoldDB" id="A0A7C5Z914"/>
<evidence type="ECO:0000313" key="3">
    <source>
        <dbReference type="EMBL" id="HHS02200.1"/>
    </source>
</evidence>
<evidence type="ECO:0000256" key="1">
    <source>
        <dbReference type="ARBA" id="ARBA00022795"/>
    </source>
</evidence>
<dbReference type="Gene3D" id="1.20.58.300">
    <property type="entry name" value="FlgN-like"/>
    <property type="match status" value="1"/>
</dbReference>
<organism evidence="3">
    <name type="scientific">Caldicellulosiruptor owensensis</name>
    <dbReference type="NCBI Taxonomy" id="55205"/>
    <lineage>
        <taxon>Bacteria</taxon>
        <taxon>Bacillati</taxon>
        <taxon>Bacillota</taxon>
        <taxon>Bacillota incertae sedis</taxon>
        <taxon>Caldicellulosiruptorales</taxon>
        <taxon>Caldicellulosiruptoraceae</taxon>
        <taxon>Caldicellulosiruptor</taxon>
    </lineage>
</organism>
<protein>
    <submittedName>
        <fullName evidence="3">Flagellar protein FlgN</fullName>
    </submittedName>
</protein>
<dbReference type="GO" id="GO:0044780">
    <property type="term" value="P:bacterial-type flagellum assembly"/>
    <property type="evidence" value="ECO:0007669"/>
    <property type="project" value="InterPro"/>
</dbReference>
<name>A0A7C5Z914_9FIRM</name>
<accession>A0A7C5Z914</accession>
<keyword evidence="1" id="KW-1005">Bacterial flagellum biogenesis</keyword>